<organism evidence="2 3">
    <name type="scientific">Algoriphagus aquimarinus</name>
    <dbReference type="NCBI Taxonomy" id="237018"/>
    <lineage>
        <taxon>Bacteria</taxon>
        <taxon>Pseudomonadati</taxon>
        <taxon>Bacteroidota</taxon>
        <taxon>Cytophagia</taxon>
        <taxon>Cytophagales</taxon>
        <taxon>Cyclobacteriaceae</taxon>
        <taxon>Algoriphagus</taxon>
    </lineage>
</organism>
<feature type="domain" description="DUF4382" evidence="1">
    <location>
        <begin position="32"/>
        <end position="169"/>
    </location>
</feature>
<dbReference type="EMBL" id="VORW01000001">
    <property type="protein sequence ID" value="TXE14553.1"/>
    <property type="molecule type" value="Genomic_DNA"/>
</dbReference>
<protein>
    <submittedName>
        <fullName evidence="2">DUF4382 domain-containing protein</fullName>
    </submittedName>
</protein>
<dbReference type="InterPro" id="IPR025491">
    <property type="entry name" value="DUF4382"/>
</dbReference>
<sequence length="268" mass="30124">MCSVKKLHFYLFPIVCVLFFASCEDPDSSPRALLNLILVDSPAKWDSVFVEIKGVDIEVLVEGRESQSQIFFFEYKSGDKRIKVSELVGDNELLIGRSELPIGQIINATIILGDNHSMFLKEKKYVLGLSDPSNNKIPLSTAIDIEQGYSYDVYLDLDLEKSIVQTSESPLTYELDPFFTLGIGTGTAKLSGTLKPTTLYPAIYLSDGKDTISTHTNTSGKFIFKVQEGKYTLYFDPKDELYQDTTFSIDVDVKKDSVLKQFTFKKKP</sequence>
<proteinExistence type="predicted"/>
<reference evidence="2 3" key="1">
    <citation type="submission" date="2019-08" db="EMBL/GenBank/DDBJ databases">
        <title>Genomes sequence of Algoriphagus aquimarinus ACAM450.</title>
        <authorList>
            <person name="Bowman J.P."/>
        </authorList>
    </citation>
    <scope>NUCLEOTIDE SEQUENCE [LARGE SCALE GENOMIC DNA]</scope>
    <source>
        <strain evidence="2 3">ACAM 450</strain>
    </source>
</reference>
<accession>A0A5C7B3V6</accession>
<dbReference type="AlphaFoldDB" id="A0A5C7B3V6"/>
<dbReference type="Pfam" id="PF14321">
    <property type="entry name" value="DUF4382"/>
    <property type="match status" value="1"/>
</dbReference>
<gene>
    <name evidence="2" type="ORF">ESV85_03005</name>
</gene>
<evidence type="ECO:0000259" key="1">
    <source>
        <dbReference type="Pfam" id="PF14321"/>
    </source>
</evidence>
<comment type="caution">
    <text evidence="2">The sequence shown here is derived from an EMBL/GenBank/DDBJ whole genome shotgun (WGS) entry which is preliminary data.</text>
</comment>
<dbReference type="OrthoDB" id="838241at2"/>
<evidence type="ECO:0000313" key="2">
    <source>
        <dbReference type="EMBL" id="TXE14553.1"/>
    </source>
</evidence>
<name>A0A5C7B3V6_9BACT</name>
<evidence type="ECO:0000313" key="3">
    <source>
        <dbReference type="Proteomes" id="UP000321935"/>
    </source>
</evidence>
<dbReference type="PROSITE" id="PS51257">
    <property type="entry name" value="PROKAR_LIPOPROTEIN"/>
    <property type="match status" value="1"/>
</dbReference>
<dbReference type="Proteomes" id="UP000321935">
    <property type="component" value="Unassembled WGS sequence"/>
</dbReference>